<dbReference type="SUPFAM" id="SSF55729">
    <property type="entry name" value="Acyl-CoA N-acyltransferases (Nat)"/>
    <property type="match status" value="1"/>
</dbReference>
<evidence type="ECO:0000259" key="1">
    <source>
        <dbReference type="PROSITE" id="PS51186"/>
    </source>
</evidence>
<feature type="domain" description="N-acetyltransferase" evidence="1">
    <location>
        <begin position="21"/>
        <end position="168"/>
    </location>
</feature>
<dbReference type="InterPro" id="IPR051531">
    <property type="entry name" value="N-acetyltransferase"/>
</dbReference>
<dbReference type="EMBL" id="AP023355">
    <property type="protein sequence ID" value="BCJ37851.1"/>
    <property type="molecule type" value="Genomic_DNA"/>
</dbReference>
<dbReference type="Pfam" id="PF13302">
    <property type="entry name" value="Acetyltransf_3"/>
    <property type="match status" value="1"/>
</dbReference>
<dbReference type="PANTHER" id="PTHR43792:SF1">
    <property type="entry name" value="N-ACETYLTRANSFERASE DOMAIN-CONTAINING PROTEIN"/>
    <property type="match status" value="1"/>
</dbReference>
<proteinExistence type="predicted"/>
<name>A0A7R7HZS9_9ACTN</name>
<reference evidence="2 3" key="1">
    <citation type="submission" date="2020-08" db="EMBL/GenBank/DDBJ databases">
        <title>Whole genome shotgun sequence of Actinocatenispora thailandica NBRC 105041.</title>
        <authorList>
            <person name="Komaki H."/>
            <person name="Tamura T."/>
        </authorList>
    </citation>
    <scope>NUCLEOTIDE SEQUENCE [LARGE SCALE GENOMIC DNA]</scope>
    <source>
        <strain evidence="2 3">NBRC 105041</strain>
    </source>
</reference>
<dbReference type="AlphaFoldDB" id="A0A7R7HZS9"/>
<dbReference type="PANTHER" id="PTHR43792">
    <property type="entry name" value="GNAT FAMILY, PUTATIVE (AFU_ORTHOLOGUE AFUA_3G00765)-RELATED-RELATED"/>
    <property type="match status" value="1"/>
</dbReference>
<dbReference type="Proteomes" id="UP000611640">
    <property type="component" value="Chromosome"/>
</dbReference>
<dbReference type="Gene3D" id="3.40.630.30">
    <property type="match status" value="1"/>
</dbReference>
<dbReference type="RefSeq" id="WP_203963998.1">
    <property type="nucleotide sequence ID" value="NZ_AP023355.1"/>
</dbReference>
<dbReference type="KEGG" id="atl:Athai_53540"/>
<dbReference type="GO" id="GO:0016747">
    <property type="term" value="F:acyltransferase activity, transferring groups other than amino-acyl groups"/>
    <property type="evidence" value="ECO:0007669"/>
    <property type="project" value="InterPro"/>
</dbReference>
<accession>A0A7R7HZS9</accession>
<sequence>MVDRYFTQRLRLEPIGPAHAVDLWRLHADEPVAIWHLGRLRLPEAQATADEMAAGWARDGVHKWIAYHRVSGELMGRGGLSYQHVDGARRLEIGWIVRARYWGRGYATEIGRAGLDVGFGELGADEIVAFTEPENGRSRAVMERLGMSDPRPIRHRGEHFVLYTLPRP</sequence>
<organism evidence="2 3">
    <name type="scientific">Actinocatenispora thailandica</name>
    <dbReference type="NCBI Taxonomy" id="227318"/>
    <lineage>
        <taxon>Bacteria</taxon>
        <taxon>Bacillati</taxon>
        <taxon>Actinomycetota</taxon>
        <taxon>Actinomycetes</taxon>
        <taxon>Micromonosporales</taxon>
        <taxon>Micromonosporaceae</taxon>
        <taxon>Actinocatenispora</taxon>
    </lineage>
</organism>
<keyword evidence="3" id="KW-1185">Reference proteome</keyword>
<dbReference type="InterPro" id="IPR016181">
    <property type="entry name" value="Acyl_CoA_acyltransferase"/>
</dbReference>
<gene>
    <name evidence="2" type="ORF">Athai_53540</name>
</gene>
<evidence type="ECO:0000313" key="2">
    <source>
        <dbReference type="EMBL" id="BCJ37851.1"/>
    </source>
</evidence>
<dbReference type="PROSITE" id="PS51186">
    <property type="entry name" value="GNAT"/>
    <property type="match status" value="1"/>
</dbReference>
<dbReference type="InterPro" id="IPR000182">
    <property type="entry name" value="GNAT_dom"/>
</dbReference>
<protein>
    <recommendedName>
        <fullName evidence="1">N-acetyltransferase domain-containing protein</fullName>
    </recommendedName>
</protein>
<evidence type="ECO:0000313" key="3">
    <source>
        <dbReference type="Proteomes" id="UP000611640"/>
    </source>
</evidence>